<dbReference type="Proteomes" id="UP001500213">
    <property type="component" value="Unassembled WGS sequence"/>
</dbReference>
<feature type="signal peptide" evidence="1">
    <location>
        <begin position="1"/>
        <end position="23"/>
    </location>
</feature>
<evidence type="ECO:0000256" key="1">
    <source>
        <dbReference type="SAM" id="SignalP"/>
    </source>
</evidence>
<accession>A0ABP8APS4</accession>
<gene>
    <name evidence="2" type="ORF">GCM10022288_11570</name>
</gene>
<proteinExistence type="predicted"/>
<reference evidence="3" key="1">
    <citation type="journal article" date="2019" name="Int. J. Syst. Evol. Microbiol.">
        <title>The Global Catalogue of Microorganisms (GCM) 10K type strain sequencing project: providing services to taxonomists for standard genome sequencing and annotation.</title>
        <authorList>
            <consortium name="The Broad Institute Genomics Platform"/>
            <consortium name="The Broad Institute Genome Sequencing Center for Infectious Disease"/>
            <person name="Wu L."/>
            <person name="Ma J."/>
        </authorList>
    </citation>
    <scope>NUCLEOTIDE SEQUENCE [LARGE SCALE GENOMIC DNA]</scope>
    <source>
        <strain evidence="3">JCM 17593</strain>
    </source>
</reference>
<protein>
    <recommendedName>
        <fullName evidence="4">Lipoprotein</fullName>
    </recommendedName>
</protein>
<name>A0ABP8APS4_9MICO</name>
<evidence type="ECO:0000313" key="2">
    <source>
        <dbReference type="EMBL" id="GAA4187085.1"/>
    </source>
</evidence>
<keyword evidence="3" id="KW-1185">Reference proteome</keyword>
<keyword evidence="1" id="KW-0732">Signal</keyword>
<comment type="caution">
    <text evidence="2">The sequence shown here is derived from an EMBL/GenBank/DDBJ whole genome shotgun (WGS) entry which is preliminary data.</text>
</comment>
<organism evidence="2 3">
    <name type="scientific">Gryllotalpicola kribbensis</name>
    <dbReference type="NCBI Taxonomy" id="993084"/>
    <lineage>
        <taxon>Bacteria</taxon>
        <taxon>Bacillati</taxon>
        <taxon>Actinomycetota</taxon>
        <taxon>Actinomycetes</taxon>
        <taxon>Micrococcales</taxon>
        <taxon>Microbacteriaceae</taxon>
        <taxon>Gryllotalpicola</taxon>
    </lineage>
</organism>
<evidence type="ECO:0000313" key="3">
    <source>
        <dbReference type="Proteomes" id="UP001500213"/>
    </source>
</evidence>
<sequence length="199" mass="19626">MQHRATTAAIAALAVALLSGCSASSHDDARVAVVAEKRQAPATPSAMITPGVHISAGAKLPDGFVAYPMADGSKVAVSESAPVPAAVIADAGKQAGAIVKVSGSTVESQEAVVSAADSRASLINVQTGHAVVLIYRGLAVTGTGANMSYIQAWVMRGAVSEFPTLVAGNLHGWGSAEAAQAAATAAVGANTSVVVVVAQ</sequence>
<dbReference type="EMBL" id="BAABBX010000009">
    <property type="protein sequence ID" value="GAA4187085.1"/>
    <property type="molecule type" value="Genomic_DNA"/>
</dbReference>
<dbReference type="PROSITE" id="PS51257">
    <property type="entry name" value="PROKAR_LIPOPROTEIN"/>
    <property type="match status" value="1"/>
</dbReference>
<evidence type="ECO:0008006" key="4">
    <source>
        <dbReference type="Google" id="ProtNLM"/>
    </source>
</evidence>
<feature type="chain" id="PRO_5045785384" description="Lipoprotein" evidence="1">
    <location>
        <begin position="24"/>
        <end position="199"/>
    </location>
</feature>